<evidence type="ECO:0000313" key="7">
    <source>
        <dbReference type="EMBL" id="ACO15079.1"/>
    </source>
</evidence>
<dbReference type="PANTHER" id="PTHR12058">
    <property type="entry name" value="ARP2/3 COMPLEX 34 KDA SUBUNIT"/>
    <property type="match status" value="1"/>
</dbReference>
<evidence type="ECO:0000256" key="3">
    <source>
        <dbReference type="ARBA" id="ARBA00022490"/>
    </source>
</evidence>
<dbReference type="FunFam" id="3.30.1460.20:FF:000002">
    <property type="entry name" value="Arp2/3 complex 34 kDa subunit"/>
    <property type="match status" value="1"/>
</dbReference>
<dbReference type="Gene3D" id="3.30.1460.20">
    <property type="match status" value="2"/>
</dbReference>
<dbReference type="GO" id="GO:0005885">
    <property type="term" value="C:Arp2/3 protein complex"/>
    <property type="evidence" value="ECO:0007669"/>
    <property type="project" value="InterPro"/>
</dbReference>
<reference evidence="7" key="1">
    <citation type="submission" date="2009-03" db="EMBL/GenBank/DDBJ databases">
        <title>Caligus clemensi ESTs and full-length cDNAs.</title>
        <authorList>
            <person name="Yasuike M."/>
            <person name="von Schalburg K."/>
            <person name="Cooper G."/>
            <person name="Leong J."/>
            <person name="Jones S.R.M."/>
            <person name="Koop B.F."/>
        </authorList>
    </citation>
    <scope>NUCLEOTIDE SEQUENCE</scope>
    <source>
        <tissue evidence="7">Whole</tissue>
    </source>
</reference>
<dbReference type="InterPro" id="IPR007188">
    <property type="entry name" value="ARPC2"/>
</dbReference>
<dbReference type="SUPFAM" id="SSF69645">
    <property type="entry name" value="Arp2/3 complex subunits"/>
    <property type="match status" value="2"/>
</dbReference>
<comment type="similarity">
    <text evidence="2 6">Belongs to the ARPC2 family.</text>
</comment>
<dbReference type="PANTHER" id="PTHR12058:SF0">
    <property type="entry name" value="ACTIN-RELATED PROTEIN 2_3 COMPLEX SUBUNIT 2"/>
    <property type="match status" value="1"/>
</dbReference>
<evidence type="ECO:0000256" key="5">
    <source>
        <dbReference type="ARBA" id="ARBA00023212"/>
    </source>
</evidence>
<evidence type="ECO:0000256" key="1">
    <source>
        <dbReference type="ARBA" id="ARBA00004245"/>
    </source>
</evidence>
<keyword evidence="3 6" id="KW-0963">Cytoplasm</keyword>
<name>C1C1C6_CALCM</name>
<dbReference type="Pfam" id="PF04045">
    <property type="entry name" value="P34-Arc"/>
    <property type="match status" value="1"/>
</dbReference>
<dbReference type="GO" id="GO:0030041">
    <property type="term" value="P:actin filament polymerization"/>
    <property type="evidence" value="ECO:0007669"/>
    <property type="project" value="InterPro"/>
</dbReference>
<comment type="subunit">
    <text evidence="6">Component of the Arp2/3 complex.</text>
</comment>
<evidence type="ECO:0000256" key="2">
    <source>
        <dbReference type="ARBA" id="ARBA00007192"/>
    </source>
</evidence>
<comment type="subcellular location">
    <subcellularLocation>
        <location evidence="1 6">Cytoplasm</location>
        <location evidence="1 6">Cytoskeleton</location>
    </subcellularLocation>
</comment>
<sequence>MILLEVHNRIIQDTLSVKIRNALEGHSPSSVLVINADFDGVTYKINNQPDNKNKIHTSVALRFFDKKESEDHLEAVYGKENLLDPPEEGYDVTVVLDLENIPEDWEKRVKEISMLKRHAFAAFFLRQFKLQEELSIAEKENKELDTPKASIVRYRDDETMWIEAKSDRVTFVFSTVLKDDDDIVIGKVFLQEFKEGRRANVTAPQVLFSWDPPASLADTDARVGEGVGYITFVLFPRHTQASNGDNTINLIHLFRNYLHYHIKCSKAYIHSRMRAKTADFLKVLNRAKPEAPSKKSTIMNRKQIVNT</sequence>
<evidence type="ECO:0000256" key="4">
    <source>
        <dbReference type="ARBA" id="ARBA00023203"/>
    </source>
</evidence>
<dbReference type="InterPro" id="IPR034666">
    <property type="entry name" value="ARPC2/4"/>
</dbReference>
<gene>
    <name evidence="7" type="primary">ARPC2</name>
</gene>
<evidence type="ECO:0000256" key="6">
    <source>
        <dbReference type="RuleBase" id="RU364015"/>
    </source>
</evidence>
<dbReference type="AlphaFoldDB" id="C1C1C6"/>
<comment type="function">
    <text evidence="6">Functions as actin-binding component of the Arp2/3 complex which is involved in regulation of actin polymerization and together with an activating nucleation-promoting factor (NPF) mediates the formation of branched actin networks.</text>
</comment>
<keyword evidence="4 6" id="KW-0009">Actin-binding</keyword>
<dbReference type="GO" id="GO:0005200">
    <property type="term" value="F:structural constituent of cytoskeleton"/>
    <property type="evidence" value="ECO:0007669"/>
    <property type="project" value="TreeGrafter"/>
</dbReference>
<keyword evidence="5 6" id="KW-0206">Cytoskeleton</keyword>
<dbReference type="GO" id="GO:0051015">
    <property type="term" value="F:actin filament binding"/>
    <property type="evidence" value="ECO:0007669"/>
    <property type="project" value="TreeGrafter"/>
</dbReference>
<dbReference type="EMBL" id="BT080655">
    <property type="protein sequence ID" value="ACO15079.1"/>
    <property type="molecule type" value="mRNA"/>
</dbReference>
<protein>
    <recommendedName>
        <fullName evidence="6">Arp2/3 complex 34 kDa subunit</fullName>
    </recommendedName>
</protein>
<organism evidence="7">
    <name type="scientific">Caligus clemensi</name>
    <name type="common">Sea louse</name>
    <dbReference type="NCBI Taxonomy" id="344056"/>
    <lineage>
        <taxon>Eukaryota</taxon>
        <taxon>Metazoa</taxon>
        <taxon>Ecdysozoa</taxon>
        <taxon>Arthropoda</taxon>
        <taxon>Crustacea</taxon>
        <taxon>Multicrustacea</taxon>
        <taxon>Hexanauplia</taxon>
        <taxon>Copepoda</taxon>
        <taxon>Siphonostomatoida</taxon>
        <taxon>Caligidae</taxon>
        <taxon>Caligus</taxon>
    </lineage>
</organism>
<dbReference type="GO" id="GO:0034314">
    <property type="term" value="P:Arp2/3 complex-mediated actin nucleation"/>
    <property type="evidence" value="ECO:0007669"/>
    <property type="project" value="InterPro"/>
</dbReference>
<proteinExistence type="evidence at transcript level"/>
<accession>C1C1C6</accession>